<reference evidence="2 3" key="1">
    <citation type="submission" date="2022-08" db="EMBL/GenBank/DDBJ databases">
        <title>Myroides zhujiangensis sp. nov., a novel bacterium isolated from sediment in the Pearl River Estuary.</title>
        <authorList>
            <person name="Cui L."/>
        </authorList>
    </citation>
    <scope>NUCLEOTIDE SEQUENCE [LARGE SCALE GENOMIC DNA]</scope>
    <source>
        <strain evidence="2 3">SCSIO 72103</strain>
    </source>
</reference>
<keyword evidence="1" id="KW-0472">Membrane</keyword>
<evidence type="ECO:0000313" key="3">
    <source>
        <dbReference type="Proteomes" id="UP001317001"/>
    </source>
</evidence>
<name>A0ABY5NRT6_9FLAO</name>
<feature type="transmembrane region" description="Helical" evidence="1">
    <location>
        <begin position="84"/>
        <end position="104"/>
    </location>
</feature>
<feature type="transmembrane region" description="Helical" evidence="1">
    <location>
        <begin position="51"/>
        <end position="72"/>
    </location>
</feature>
<feature type="transmembrane region" description="Helical" evidence="1">
    <location>
        <begin position="5"/>
        <end position="22"/>
    </location>
</feature>
<organism evidence="2 3">
    <name type="scientific">Paenimyroides aestuarii</name>
    <dbReference type="NCBI Taxonomy" id="2968490"/>
    <lineage>
        <taxon>Bacteria</taxon>
        <taxon>Pseudomonadati</taxon>
        <taxon>Bacteroidota</taxon>
        <taxon>Flavobacteriia</taxon>
        <taxon>Flavobacteriales</taxon>
        <taxon>Flavobacteriaceae</taxon>
        <taxon>Paenimyroides</taxon>
    </lineage>
</organism>
<keyword evidence="1" id="KW-0812">Transmembrane</keyword>
<evidence type="ECO:0000313" key="2">
    <source>
        <dbReference type="EMBL" id="UUV21163.1"/>
    </source>
</evidence>
<dbReference type="EMBL" id="CP102382">
    <property type="protein sequence ID" value="UUV21163.1"/>
    <property type="molecule type" value="Genomic_DNA"/>
</dbReference>
<sequence>MKKNFFWKFLLLGFVVASYYLASDFPLFFTEIYNQKIYSILDRLMHVFSKIPFSVGDVLYAFVVVFIIYKIVVGLKKKTYQQLVLFLSTCFLLFLAIFQLFWGFNNYKYGVAHQLKLERNYTQPDLDTLTQKLIKLVNNQQIALTNDVSKKVVIAKDLEVFNETAALNYSKLPDHLQKLLIKNAINPVKSSFYSYALSYTGFSGYFNPFTHENHVNIEIPSIGMPVTVAHEMAHQLGVSSEAEANFFGFQVMQSSSNETFKYAANLYALKYCLKEYRYENEETYLLLFDQLNKGVQENILESELFWSNKRNVSSYFFKYLYGGFLKMNNQKDGIKSYNKFVDLLINYDKKFHQF</sequence>
<dbReference type="InterPro" id="IPR024294">
    <property type="entry name" value="DUF3810"/>
</dbReference>
<proteinExistence type="predicted"/>
<evidence type="ECO:0000256" key="1">
    <source>
        <dbReference type="SAM" id="Phobius"/>
    </source>
</evidence>
<keyword evidence="1" id="KW-1133">Transmembrane helix</keyword>
<gene>
    <name evidence="2" type="ORF">NPX36_12665</name>
</gene>
<dbReference type="Proteomes" id="UP001317001">
    <property type="component" value="Chromosome"/>
</dbReference>
<dbReference type="RefSeq" id="WP_257499088.1">
    <property type="nucleotide sequence ID" value="NZ_CP102382.1"/>
</dbReference>
<dbReference type="Pfam" id="PF12725">
    <property type="entry name" value="DUF3810"/>
    <property type="match status" value="1"/>
</dbReference>
<protein>
    <submittedName>
        <fullName evidence="2">DUF3810 domain-containing protein</fullName>
    </submittedName>
</protein>
<keyword evidence="3" id="KW-1185">Reference proteome</keyword>
<accession>A0ABY5NRT6</accession>